<accession>A0A8H7S2U8</accession>
<sequence>MTDVMDEFQLLYSLETRPSYAWTPPTLLADVLQLYSSLFPSTMISDEECHTTIDKYPNIEGLQYQPPDNMSLKRLQYLISGVFQLMDVLGLEISKDIHKKNVQCYLLMLRDCHSLLLNASTQVNKMRSNLAIQAINLIFSSSTSAYNNYIMPQEDFQALLSQQTSSAQALQKASNFRHSRKRFTNNYFQHQQSTQPLQH</sequence>
<dbReference type="AlphaFoldDB" id="A0A8H7S2U8"/>
<organism evidence="1 2">
    <name type="scientific">Circinella minor</name>
    <dbReference type="NCBI Taxonomy" id="1195481"/>
    <lineage>
        <taxon>Eukaryota</taxon>
        <taxon>Fungi</taxon>
        <taxon>Fungi incertae sedis</taxon>
        <taxon>Mucoromycota</taxon>
        <taxon>Mucoromycotina</taxon>
        <taxon>Mucoromycetes</taxon>
        <taxon>Mucorales</taxon>
        <taxon>Lichtheimiaceae</taxon>
        <taxon>Circinella</taxon>
    </lineage>
</organism>
<reference evidence="1 2" key="1">
    <citation type="submission" date="2020-12" db="EMBL/GenBank/DDBJ databases">
        <title>Metabolic potential, ecology and presence of endohyphal bacteria is reflected in genomic diversity of Mucoromycotina.</title>
        <authorList>
            <person name="Muszewska A."/>
            <person name="Okrasinska A."/>
            <person name="Steczkiewicz K."/>
            <person name="Drgas O."/>
            <person name="Orlowska M."/>
            <person name="Perlinska-Lenart U."/>
            <person name="Aleksandrzak-Piekarczyk T."/>
            <person name="Szatraj K."/>
            <person name="Zielenkiewicz U."/>
            <person name="Pilsyk S."/>
            <person name="Malc E."/>
            <person name="Mieczkowski P."/>
            <person name="Kruszewska J.S."/>
            <person name="Biernat P."/>
            <person name="Pawlowska J."/>
        </authorList>
    </citation>
    <scope>NUCLEOTIDE SEQUENCE [LARGE SCALE GENOMIC DNA]</scope>
    <source>
        <strain evidence="1 2">CBS 142.35</strain>
    </source>
</reference>
<protein>
    <submittedName>
        <fullName evidence="1">Uncharacterized protein</fullName>
    </submittedName>
</protein>
<comment type="caution">
    <text evidence="1">The sequence shown here is derived from an EMBL/GenBank/DDBJ whole genome shotgun (WGS) entry which is preliminary data.</text>
</comment>
<dbReference type="Proteomes" id="UP000646827">
    <property type="component" value="Unassembled WGS sequence"/>
</dbReference>
<evidence type="ECO:0000313" key="2">
    <source>
        <dbReference type="Proteomes" id="UP000646827"/>
    </source>
</evidence>
<keyword evidence="2" id="KW-1185">Reference proteome</keyword>
<gene>
    <name evidence="1" type="ORF">INT45_002719</name>
</gene>
<evidence type="ECO:0000313" key="1">
    <source>
        <dbReference type="EMBL" id="KAG2221681.1"/>
    </source>
</evidence>
<proteinExistence type="predicted"/>
<dbReference type="EMBL" id="JAEPRB010000102">
    <property type="protein sequence ID" value="KAG2221681.1"/>
    <property type="molecule type" value="Genomic_DNA"/>
</dbReference>
<name>A0A8H7S2U8_9FUNG</name>